<dbReference type="Pfam" id="PF25788">
    <property type="entry name" value="Ig_Rha78A_N"/>
    <property type="match status" value="1"/>
</dbReference>
<dbReference type="AlphaFoldDB" id="A0A9E2F7D1"/>
<protein>
    <recommendedName>
        <fullName evidence="3">PKD domain-containing protein</fullName>
    </recommendedName>
</protein>
<proteinExistence type="predicted"/>
<accession>A0A9E2F7D1</accession>
<evidence type="ECO:0000313" key="1">
    <source>
        <dbReference type="EMBL" id="MBT9146265.1"/>
    </source>
</evidence>
<dbReference type="InterPro" id="IPR013783">
    <property type="entry name" value="Ig-like_fold"/>
</dbReference>
<dbReference type="InterPro" id="IPR035986">
    <property type="entry name" value="PKD_dom_sf"/>
</dbReference>
<evidence type="ECO:0000313" key="2">
    <source>
        <dbReference type="Proteomes" id="UP000811545"/>
    </source>
</evidence>
<dbReference type="Proteomes" id="UP000811545">
    <property type="component" value="Unassembled WGS sequence"/>
</dbReference>
<reference evidence="1 2" key="1">
    <citation type="journal article" date="2021" name="bioRxiv">
        <title>Unique metabolic strategies in Hadean analogues reveal hints for primordial physiology.</title>
        <authorList>
            <person name="Nobu M.K."/>
            <person name="Nakai R."/>
            <person name="Tamazawa S."/>
            <person name="Mori H."/>
            <person name="Toyoda A."/>
            <person name="Ijiri A."/>
            <person name="Suzuki S."/>
            <person name="Kurokawa K."/>
            <person name="Kamagata Y."/>
            <person name="Tamaki H."/>
        </authorList>
    </citation>
    <scope>NUCLEOTIDE SEQUENCE [LARGE SCALE GENOMIC DNA]</scope>
    <source>
        <strain evidence="1">BS525</strain>
    </source>
</reference>
<comment type="caution">
    <text evidence="1">The sequence shown here is derived from an EMBL/GenBank/DDBJ whole genome shotgun (WGS) entry which is preliminary data.</text>
</comment>
<evidence type="ECO:0008006" key="3">
    <source>
        <dbReference type="Google" id="ProtNLM"/>
    </source>
</evidence>
<gene>
    <name evidence="1" type="ORF">DDT42_02147</name>
</gene>
<organism evidence="1 2">
    <name type="scientific">Psychracetigena formicireducens</name>
    <dbReference type="NCBI Taxonomy" id="2986056"/>
    <lineage>
        <taxon>Bacteria</taxon>
        <taxon>Bacillati</taxon>
        <taxon>Candidatus Lithacetigenota</taxon>
        <taxon>Candidatus Psychracetigena</taxon>
    </lineage>
</organism>
<sequence>MPAHFTPNHSARVDLATGNVSGWARALGHGNGWDGWISMRGTGYGVLLETVPAPAPNEFRGWAWGDDVVGWISFNCIEGGVGGTNICATSNYKVTTTFRLNQPPTAINLIKDLPVSAEYCGITDHPPVRVRWAFSDPNPGNIQSAFRVQVSTGTVFGAPFIVDTGRTTGTSYTLLLRNLGDIRFNTSYIWRVKVWDNHGLASVPEWATSSFHTVAHPFPNQKTPPELRNFIWSPDPPAVGEVVQFTDRSVCFATGSATTTCSRWRWDFSNDGIIWWGRTNVQHATRVFTGHVRHIVRLEVEDHSGFVCSITRELTPTLPLPIWREVPPFMWLPLEIPFMAIIIETFKEIFLFRKRDIISSFLGAWA</sequence>
<dbReference type="Gene3D" id="2.60.40.10">
    <property type="entry name" value="Immunoglobulins"/>
    <property type="match status" value="2"/>
</dbReference>
<dbReference type="EMBL" id="QLTW01000418">
    <property type="protein sequence ID" value="MBT9146265.1"/>
    <property type="molecule type" value="Genomic_DNA"/>
</dbReference>
<dbReference type="SUPFAM" id="SSF49299">
    <property type="entry name" value="PKD domain"/>
    <property type="match status" value="1"/>
</dbReference>
<name>A0A9E2F7D1_PSYF1</name>